<comment type="caution">
    <text evidence="1">The sequence shown here is derived from an EMBL/GenBank/DDBJ whole genome shotgun (WGS) entry which is preliminary data.</text>
</comment>
<sequence>MSAANYDGTILLAIDKNPESNLEERETPPAITTSRKPELDPVTGDHKSEINKDVGGSNTNVESDVPGLPTQMSSPGSPNRTYISEKWAEQQQNLQNYVLGSLNSVVGLTTYKRFHRQLLSPKSPLLRISQMSVYQRTPKVHTKATEQENQYGATTPLTPPQQSKYGSSLFPNVSTRGRLPTLSASPAAPYGYQLAIHGISGVAHLPNPSISPAYSTYECKPQQVSHPFTSPVLRLKG</sequence>
<proteinExistence type="predicted"/>
<accession>A0ACB6QY45</accession>
<organism evidence="1 2">
    <name type="scientific">Lindgomyces ingoldianus</name>
    <dbReference type="NCBI Taxonomy" id="673940"/>
    <lineage>
        <taxon>Eukaryota</taxon>
        <taxon>Fungi</taxon>
        <taxon>Dikarya</taxon>
        <taxon>Ascomycota</taxon>
        <taxon>Pezizomycotina</taxon>
        <taxon>Dothideomycetes</taxon>
        <taxon>Pleosporomycetidae</taxon>
        <taxon>Pleosporales</taxon>
        <taxon>Lindgomycetaceae</taxon>
        <taxon>Lindgomyces</taxon>
    </lineage>
</organism>
<keyword evidence="2" id="KW-1185">Reference proteome</keyword>
<dbReference type="EMBL" id="MU003503">
    <property type="protein sequence ID" value="KAF2471933.1"/>
    <property type="molecule type" value="Genomic_DNA"/>
</dbReference>
<protein>
    <submittedName>
        <fullName evidence="1">Uncharacterized protein</fullName>
    </submittedName>
</protein>
<gene>
    <name evidence="1" type="ORF">BDR25DRAFT_313157</name>
</gene>
<evidence type="ECO:0000313" key="1">
    <source>
        <dbReference type="EMBL" id="KAF2471933.1"/>
    </source>
</evidence>
<reference evidence="1" key="1">
    <citation type="journal article" date="2020" name="Stud. Mycol.">
        <title>101 Dothideomycetes genomes: a test case for predicting lifestyles and emergence of pathogens.</title>
        <authorList>
            <person name="Haridas S."/>
            <person name="Albert R."/>
            <person name="Binder M."/>
            <person name="Bloem J."/>
            <person name="Labutti K."/>
            <person name="Salamov A."/>
            <person name="Andreopoulos B."/>
            <person name="Baker S."/>
            <person name="Barry K."/>
            <person name="Bills G."/>
            <person name="Bluhm B."/>
            <person name="Cannon C."/>
            <person name="Castanera R."/>
            <person name="Culley D."/>
            <person name="Daum C."/>
            <person name="Ezra D."/>
            <person name="Gonzalez J."/>
            <person name="Henrissat B."/>
            <person name="Kuo A."/>
            <person name="Liang C."/>
            <person name="Lipzen A."/>
            <person name="Lutzoni F."/>
            <person name="Magnuson J."/>
            <person name="Mondo S."/>
            <person name="Nolan M."/>
            <person name="Ohm R."/>
            <person name="Pangilinan J."/>
            <person name="Park H.-J."/>
            <person name="Ramirez L."/>
            <person name="Alfaro M."/>
            <person name="Sun H."/>
            <person name="Tritt A."/>
            <person name="Yoshinaga Y."/>
            <person name="Zwiers L.-H."/>
            <person name="Turgeon B."/>
            <person name="Goodwin S."/>
            <person name="Spatafora J."/>
            <person name="Crous P."/>
            <person name="Grigoriev I."/>
        </authorList>
    </citation>
    <scope>NUCLEOTIDE SEQUENCE</scope>
    <source>
        <strain evidence="1">ATCC 200398</strain>
    </source>
</reference>
<name>A0ACB6QY45_9PLEO</name>
<evidence type="ECO:0000313" key="2">
    <source>
        <dbReference type="Proteomes" id="UP000799755"/>
    </source>
</evidence>
<dbReference type="Proteomes" id="UP000799755">
    <property type="component" value="Unassembled WGS sequence"/>
</dbReference>